<dbReference type="Gene3D" id="3.10.580.10">
    <property type="entry name" value="CBS-domain"/>
    <property type="match status" value="1"/>
</dbReference>
<dbReference type="SMART" id="SM00116">
    <property type="entry name" value="CBS"/>
    <property type="match status" value="2"/>
</dbReference>
<reference evidence="4 5" key="1">
    <citation type="journal article" date="2017" name="Int. J. Syst. Evol. Microbiol.">
        <title>Desulfovibrio senegalensis sp. nov., a mesophilic sulfate reducer isolated from marine sediment.</title>
        <authorList>
            <person name="Thioye A."/>
            <person name="Gam Z.B.A."/>
            <person name="Mbengue M."/>
            <person name="Cayol J.L."/>
            <person name="Joseph-Bartoli M."/>
            <person name="Toure-Kane C."/>
            <person name="Labat M."/>
        </authorList>
    </citation>
    <scope>NUCLEOTIDE SEQUENCE [LARGE SCALE GENOMIC DNA]</scope>
    <source>
        <strain evidence="4 5">DSM 101509</strain>
    </source>
</reference>
<dbReference type="InterPro" id="IPR000644">
    <property type="entry name" value="CBS_dom"/>
</dbReference>
<dbReference type="InterPro" id="IPR051257">
    <property type="entry name" value="Diverse_CBS-Domain"/>
</dbReference>
<dbReference type="PANTHER" id="PTHR43080">
    <property type="entry name" value="CBS DOMAIN-CONTAINING PROTEIN CBSX3, MITOCHONDRIAL"/>
    <property type="match status" value="1"/>
</dbReference>
<keyword evidence="5" id="KW-1185">Reference proteome</keyword>
<accession>A0A6N6MZU1</accession>
<feature type="domain" description="CBS" evidence="3">
    <location>
        <begin position="98"/>
        <end position="151"/>
    </location>
</feature>
<evidence type="ECO:0000256" key="2">
    <source>
        <dbReference type="PROSITE-ProRule" id="PRU00703"/>
    </source>
</evidence>
<organism evidence="4 5">
    <name type="scientific">Pseudodesulfovibrio senegalensis</name>
    <dbReference type="NCBI Taxonomy" id="1721087"/>
    <lineage>
        <taxon>Bacteria</taxon>
        <taxon>Pseudomonadati</taxon>
        <taxon>Thermodesulfobacteriota</taxon>
        <taxon>Desulfovibrionia</taxon>
        <taxon>Desulfovibrionales</taxon>
        <taxon>Desulfovibrionaceae</taxon>
    </lineage>
</organism>
<dbReference type="PANTHER" id="PTHR43080:SF2">
    <property type="entry name" value="CBS DOMAIN-CONTAINING PROTEIN"/>
    <property type="match status" value="1"/>
</dbReference>
<evidence type="ECO:0000256" key="1">
    <source>
        <dbReference type="ARBA" id="ARBA00023122"/>
    </source>
</evidence>
<dbReference type="Pfam" id="PF00571">
    <property type="entry name" value="CBS"/>
    <property type="match status" value="2"/>
</dbReference>
<name>A0A6N6MZU1_9BACT</name>
<evidence type="ECO:0000259" key="3">
    <source>
        <dbReference type="PROSITE" id="PS51371"/>
    </source>
</evidence>
<dbReference type="AlphaFoldDB" id="A0A6N6MZU1"/>
<evidence type="ECO:0000313" key="4">
    <source>
        <dbReference type="EMBL" id="KAB1441143.1"/>
    </source>
</evidence>
<dbReference type="PROSITE" id="PS51371">
    <property type="entry name" value="CBS"/>
    <property type="match status" value="2"/>
</dbReference>
<evidence type="ECO:0000313" key="5">
    <source>
        <dbReference type="Proteomes" id="UP000438699"/>
    </source>
</evidence>
<proteinExistence type="predicted"/>
<protein>
    <submittedName>
        <fullName evidence="4">CBS domain-containing protein</fullName>
    </submittedName>
</protein>
<dbReference type="SUPFAM" id="SSF54631">
    <property type="entry name" value="CBS-domain pair"/>
    <property type="match status" value="1"/>
</dbReference>
<gene>
    <name evidence="4" type="ORF">F8A88_11970</name>
</gene>
<dbReference type="CDD" id="cd04586">
    <property type="entry name" value="CBS_pair_BON_assoc"/>
    <property type="match status" value="1"/>
</dbReference>
<dbReference type="RefSeq" id="WP_151151398.1">
    <property type="nucleotide sequence ID" value="NZ_WAIE01000005.1"/>
</dbReference>
<dbReference type="InterPro" id="IPR046342">
    <property type="entry name" value="CBS_dom_sf"/>
</dbReference>
<dbReference type="OrthoDB" id="9790355at2"/>
<dbReference type="Proteomes" id="UP000438699">
    <property type="component" value="Unassembled WGS sequence"/>
</dbReference>
<feature type="domain" description="CBS" evidence="3">
    <location>
        <begin position="8"/>
        <end position="65"/>
    </location>
</feature>
<comment type="caution">
    <text evidence="4">The sequence shown here is derived from an EMBL/GenBank/DDBJ whole genome shotgun (WGS) entry which is preliminary data.</text>
</comment>
<sequence>MLKARDIMTEKAITLKPDTDIVSAVKTLLENKINGVPVVEDDGSVIGVLTQSDLVAQQKELKLPSFFTLLDGVFPLSSYEELDKQLQKISAIVVREAMTPAPATVTPETKIAQIATIMADKKLYTLPVVENGKLIGVVGKEDVLRTLVQHR</sequence>
<keyword evidence="1 2" id="KW-0129">CBS domain</keyword>
<dbReference type="EMBL" id="WAIE01000005">
    <property type="protein sequence ID" value="KAB1441143.1"/>
    <property type="molecule type" value="Genomic_DNA"/>
</dbReference>